<dbReference type="OrthoDB" id="7782105at2"/>
<evidence type="ECO:0000256" key="1">
    <source>
        <dbReference type="SAM" id="MobiDB-lite"/>
    </source>
</evidence>
<dbReference type="InterPro" id="IPR036890">
    <property type="entry name" value="HATPase_C_sf"/>
</dbReference>
<dbReference type="Pfam" id="PF13020">
    <property type="entry name" value="NOV_C"/>
    <property type="match status" value="1"/>
</dbReference>
<keyword evidence="4" id="KW-1185">Reference proteome</keyword>
<dbReference type="Proteomes" id="UP000295479">
    <property type="component" value="Unassembled WGS sequence"/>
</dbReference>
<reference evidence="3 4" key="1">
    <citation type="submission" date="2019-03" db="EMBL/GenBank/DDBJ databases">
        <title>Flavobacterium AR-3-4 sp. nov. isolated from arctic soil.</title>
        <authorList>
            <person name="Chaudhary D.K."/>
        </authorList>
    </citation>
    <scope>NUCLEOTIDE SEQUENCE [LARGE SCALE GENOMIC DNA]</scope>
    <source>
        <strain evidence="3 4">AR-3-4</strain>
    </source>
</reference>
<evidence type="ECO:0000313" key="3">
    <source>
        <dbReference type="EMBL" id="TDD99759.1"/>
    </source>
</evidence>
<evidence type="ECO:0000259" key="2">
    <source>
        <dbReference type="Pfam" id="PF13020"/>
    </source>
</evidence>
<comment type="caution">
    <text evidence="3">The sequence shown here is derived from an EMBL/GenBank/DDBJ whole genome shotgun (WGS) entry which is preliminary data.</text>
</comment>
<feature type="domain" description="Protein NO VEIN C-terminal" evidence="2">
    <location>
        <begin position="1495"/>
        <end position="1587"/>
    </location>
</feature>
<sequence>MEALNVQSVANKDILELIQQRRSTYLNEPLSIVEHFGIENSIVDEYTGRQLLEMIQNANDESDTVKPKKVKILLENDTLIIANNGNPFSLGGVESLMYSHLSPKVMEENKVGQKGLGFRSVLNWSKEIYIASYDLHLKFSKQHANAFLAEILEERPEIKEIIKRKTNEKSSVSVLRCPYIEEDTSSKKEVDYDTVIELTLKKDVEKDIKNQIEIDIIPEILIFLNKLEEIEVKTDEHHFILKKEVNDDVIKITKIDYLNDDNNGNWLWYVMEDKGSMSNAKGSKNYEIKIAFNPEIIPSTQKLFSYFRTEVDFPYPVLAHGSFELSSNRNQLQNVENGFNIQLIDKLANLLVKCALNLTANKRCNYDALKLVIPSIYNNSSLNNAPWNLKGSIDNYIKELPIFPSINKKYLKLSDNIKFYEVDIQNCIPKKGHQLFNSLLQQTSDREIIYYLSTLKINLKYPDSEFTNKINQIIDNDFLTEKQRVDWIYLVCEKTKDIYSGKNPTLPFLLNNFEDKRIKSFDTVIVPPKEITYNLPKGIKLQFLNQDLYRRIRSRFGNIPPRQVIEKLNLYNVAEYAMNVVVQKIISSTNEIIRIGKKDKVNAIAEMHRALFSIYNSLDDNTDAKNTFPVTLTSPYLFTRNNELKEANKLYFGKEYGLGYLMEDLLKEVKEDVFAGSFEQNGLVQEIHQSEILLSNHSVENYLKWLGVADFPKRENKEINEWSLGSNDFIKFTLKSIKYPFNTVGYNEIIESFSDLKKCWDFRCNVLWYEHFEAIITGASFECLLAWFLKDNELYNSLTTNQEFYGSQLRFAAPHKVHHRNLPKNHIKSYINFIIQKTAFIPVENGEKSIPNNCLLDSNNLSPLVKTPKINYTATPFINNNIDEEQINYFLKRIGLKDSLKDLSIPSLYTLLSQHNTHFSEATSNIQSFYMAIIEATKNREVIEDSVERKKYFETGQIYAFFEGKNSFTPISEVTYVDNPNFSQELLKKLKVAKLPHRAGNQRIQSLFGVQPLDYIKFSVQKNVESNHKLNEAFIGELNEMKPHLFAYRFQKGLKKTQLDFELSAIKNIKITIAFNIDVKFRLNGVDNDLSLNKYEYIQDDVSKIFYIKLDRDNSNYQELKKDYRLKETIADIICGALKVTENRKDFILLLGESPSNWIHLLKREFEDYGTIEKEILGKFEGVLSSEQRFWKLILDIKEIKFKSEIDLNSDFIHSKLFVKLDKDEFYDIFRKLDYNNLSDRKNFLYIQKIFQHIKIDLSDFNAFGYKILNFESHIENQIYTYHKVFSDKYASFLFNKKQSKDFIEKWEQVSKFNSFKVSNSINFVVQKAHKLAISKNRSEINYDAIDATLKIDLESIYNKNFRAFESQMRLVSNFNDTIFNDNKYETEFRNAVFFNEVENLKIDLIKKFNSLTKDDGELQINIANTSVAFSDNNVNDLLDFIEEQVKNNDFKMEHYDPTKAPEANSNGKGNSSTGQSFNGKSKKYKNEDIGFIGEKFAFELLKKEFDSVEWVSEYAIKAGFPKGKDGLGYDFECKKGEETRFVEVKSSVTKNYSFNITTTEVKIGHSKEKSFDILLITNLLSEDINFKYLKNIFNYTNNESFLENTKFLVENDSYKIKFK</sequence>
<dbReference type="SUPFAM" id="SSF55874">
    <property type="entry name" value="ATPase domain of HSP90 chaperone/DNA topoisomerase II/histidine kinase"/>
    <property type="match status" value="1"/>
</dbReference>
<dbReference type="PANTHER" id="PTHR32387">
    <property type="entry name" value="WU:FJ29H11"/>
    <property type="match status" value="1"/>
</dbReference>
<dbReference type="NCBIfam" id="NF047352">
    <property type="entry name" value="P_loop_sacsin"/>
    <property type="match status" value="1"/>
</dbReference>
<gene>
    <name evidence="3" type="ORF">E0F76_03295</name>
</gene>
<dbReference type="EMBL" id="SMFK01000001">
    <property type="protein sequence ID" value="TDD99759.1"/>
    <property type="molecule type" value="Genomic_DNA"/>
</dbReference>
<evidence type="ECO:0000313" key="4">
    <source>
        <dbReference type="Proteomes" id="UP000295479"/>
    </source>
</evidence>
<feature type="region of interest" description="Disordered" evidence="1">
    <location>
        <begin position="1455"/>
        <end position="1482"/>
    </location>
</feature>
<name>A0A4R5CKP5_9FLAO</name>
<feature type="compositionally biased region" description="Polar residues" evidence="1">
    <location>
        <begin position="1464"/>
        <end position="1480"/>
    </location>
</feature>
<accession>A0A4R5CKP5</accession>
<dbReference type="InterPro" id="IPR052957">
    <property type="entry name" value="Auxin_embryo_med"/>
</dbReference>
<dbReference type="InterPro" id="IPR024975">
    <property type="entry name" value="NOV_C"/>
</dbReference>
<organism evidence="3 4">
    <name type="scientific">Flavobacterium cellulosilyticum</name>
    <dbReference type="NCBI Taxonomy" id="2541731"/>
    <lineage>
        <taxon>Bacteria</taxon>
        <taxon>Pseudomonadati</taxon>
        <taxon>Bacteroidota</taxon>
        <taxon>Flavobacteriia</taxon>
        <taxon>Flavobacteriales</taxon>
        <taxon>Flavobacteriaceae</taxon>
        <taxon>Flavobacterium</taxon>
    </lineage>
</organism>
<dbReference type="RefSeq" id="WP_132001282.1">
    <property type="nucleotide sequence ID" value="NZ_SMFK01000001.1"/>
</dbReference>
<protein>
    <submittedName>
        <fullName evidence="3">DUF3883 domain-containing protein</fullName>
    </submittedName>
</protein>
<proteinExistence type="predicted"/>
<dbReference type="PANTHER" id="PTHR32387:SF0">
    <property type="entry name" value="PROTEIN NO VEIN"/>
    <property type="match status" value="1"/>
</dbReference>